<dbReference type="EMBL" id="BAJS01000009">
    <property type="protein sequence ID" value="GAK36670.1"/>
    <property type="molecule type" value="Genomic_DNA"/>
</dbReference>
<dbReference type="RefSeq" id="WP_024996525.1">
    <property type="nucleotide sequence ID" value="NZ_ATZI01000009.1"/>
</dbReference>
<dbReference type="AlphaFoldDB" id="A0A069D2X7"/>
<gene>
    <name evidence="1" type="ORF">JCM15093_1853</name>
</gene>
<dbReference type="Proteomes" id="UP000027601">
    <property type="component" value="Unassembled WGS sequence"/>
</dbReference>
<evidence type="ECO:0000313" key="2">
    <source>
        <dbReference type="Proteomes" id="UP000027601"/>
    </source>
</evidence>
<dbReference type="Gene3D" id="2.60.120.260">
    <property type="entry name" value="Galactose-binding domain-like"/>
    <property type="match status" value="2"/>
</dbReference>
<dbReference type="OrthoDB" id="679512at2"/>
<dbReference type="eggNOG" id="COG1305">
    <property type="taxonomic scope" value="Bacteria"/>
</dbReference>
<organism evidence="1 2">
    <name type="scientific">Bacteroides graminisolvens DSM 19988 = JCM 15093</name>
    <dbReference type="NCBI Taxonomy" id="1121097"/>
    <lineage>
        <taxon>Bacteria</taxon>
        <taxon>Pseudomonadati</taxon>
        <taxon>Bacteroidota</taxon>
        <taxon>Bacteroidia</taxon>
        <taxon>Bacteroidales</taxon>
        <taxon>Bacteroidaceae</taxon>
        <taxon>Bacteroides</taxon>
    </lineage>
</organism>
<evidence type="ECO:0000313" key="1">
    <source>
        <dbReference type="EMBL" id="GAK36670.1"/>
    </source>
</evidence>
<dbReference type="SUPFAM" id="SSF49785">
    <property type="entry name" value="Galactose-binding domain-like"/>
    <property type="match status" value="1"/>
</dbReference>
<dbReference type="PANTHER" id="PTHR35532:SF5">
    <property type="entry name" value="CARBOHYDRATE-BINDING DOMAIN-CONTAINING PROTEIN"/>
    <property type="match status" value="1"/>
</dbReference>
<comment type="caution">
    <text evidence="1">The sequence shown here is derived from an EMBL/GenBank/DDBJ whole genome shotgun (WGS) entry which is preliminary data.</text>
</comment>
<proteinExistence type="predicted"/>
<name>A0A069D2X7_9BACE</name>
<evidence type="ECO:0008006" key="3">
    <source>
        <dbReference type="Google" id="ProtNLM"/>
    </source>
</evidence>
<reference evidence="1 2" key="1">
    <citation type="journal article" date="2015" name="Microbes Environ.">
        <title>Distribution and evolution of nitrogen fixation genes in the phylum bacteroidetes.</title>
        <authorList>
            <person name="Inoue J."/>
            <person name="Oshima K."/>
            <person name="Suda W."/>
            <person name="Sakamoto M."/>
            <person name="Iino T."/>
            <person name="Noda S."/>
            <person name="Hongoh Y."/>
            <person name="Hattori M."/>
            <person name="Ohkuma M."/>
        </authorList>
    </citation>
    <scope>NUCLEOTIDE SEQUENCE [LARGE SCALE GENOMIC DNA]</scope>
    <source>
        <strain evidence="1 2">JCM 15093</strain>
    </source>
</reference>
<keyword evidence="2" id="KW-1185">Reference proteome</keyword>
<accession>A0A069D2X7</accession>
<protein>
    <recommendedName>
        <fullName evidence="3">Peptide-N(4)-(N-acetyl-beta-glucosaminyl)asparagine amidase</fullName>
    </recommendedName>
</protein>
<dbReference type="PANTHER" id="PTHR35532">
    <property type="entry name" value="SIMILAR TO POLYHYDROXYALKANOATE DEPOLYMERASE"/>
    <property type="match status" value="1"/>
</dbReference>
<dbReference type="InterPro" id="IPR008979">
    <property type="entry name" value="Galactose-bd-like_sf"/>
</dbReference>
<sequence>MDRYRTIFIGFALASLLFFIAACSNSIKLNQALELAGKNRSELQKVLNHYMKSPVDSLKYRAACFLIENMDAHYSYQSDSWEQFQVELDTLYKNECDREKLTKAYNSIYSRYDLKDVRYLSDLKTVKADFLIRCIDFAFEKWKTSYAEHLNFDQFCEYLLPYRAGNEPLTTWQDIFNEQYIPNLFSSINKNKDSISSIEICEALRVCKCAHLFTTPQDVPDYNARLLPSIRLGTCREYCLQSLLAARCIGVPVVIDFTPQWATRSLGHEWNALITKDGKPLSFGMNDECKLGEHVELIPDRIPPKVYRQTFAKQKESLAMICGKEEIPNSLKSPCMKDVTKDYYSTTDILIKFNFKAPAHNQFAYLAVFNNRDWIPVCWAKIKDDRAVFRDLHKGVLYMPGYYYNKQFIPSSYPVIISDSGNILSIKPNFKKRQSLILKRKYQTSLVDRSCEEMVGGKFQAANNPAFINAVDLFTIKTKPEACFQIVQIKSSRAYKYFRYLSPKHSIGDIAELEVYESNSKIKLSGKIIGTTPVLPEFCHANAFDGDPLTCFRIYSKVNNIWIGLEFDEPKRIAKVVYIPKNDDNCIRDGELYELFYWDNKWVSLGKQTGSSDTYRLIYKDAPTNALFLLRNLTKGTEERIFTYENGKQVWW</sequence>
<dbReference type="STRING" id="1121097.GCA_000428125_02217"/>
<dbReference type="PROSITE" id="PS51257">
    <property type="entry name" value="PROKAR_LIPOPROTEIN"/>
    <property type="match status" value="1"/>
</dbReference>